<gene>
    <name evidence="1" type="ORF">PHLCEN_2v2601</name>
</gene>
<proteinExistence type="predicted"/>
<sequence>MSGFPLPPALPVQSFLLDDHYLEFEKIMSQGPITFTQTAYHAPVAKAICMQASISNGRVHAEVFGNFSDDLAEHVMLTIPPNLNSGTWPEDSR</sequence>
<protein>
    <submittedName>
        <fullName evidence="1">Uncharacterized protein</fullName>
    </submittedName>
</protein>
<accession>A0A2R6RLI0</accession>
<name>A0A2R6RLI0_9APHY</name>
<dbReference type="AlphaFoldDB" id="A0A2R6RLI0"/>
<organism evidence="1 2">
    <name type="scientific">Hermanssonia centrifuga</name>
    <dbReference type="NCBI Taxonomy" id="98765"/>
    <lineage>
        <taxon>Eukaryota</taxon>
        <taxon>Fungi</taxon>
        <taxon>Dikarya</taxon>
        <taxon>Basidiomycota</taxon>
        <taxon>Agaricomycotina</taxon>
        <taxon>Agaricomycetes</taxon>
        <taxon>Polyporales</taxon>
        <taxon>Meruliaceae</taxon>
        <taxon>Hermanssonia</taxon>
    </lineage>
</organism>
<evidence type="ECO:0000313" key="1">
    <source>
        <dbReference type="EMBL" id="PSS30874.1"/>
    </source>
</evidence>
<dbReference type="EMBL" id="MLYV02000243">
    <property type="protein sequence ID" value="PSS30874.1"/>
    <property type="molecule type" value="Genomic_DNA"/>
</dbReference>
<reference evidence="1 2" key="1">
    <citation type="submission" date="2018-02" db="EMBL/GenBank/DDBJ databases">
        <title>Genome sequence of the basidiomycete white-rot fungus Phlebia centrifuga.</title>
        <authorList>
            <person name="Granchi Z."/>
            <person name="Peng M."/>
            <person name="de Vries R.P."/>
            <person name="Hilden K."/>
            <person name="Makela M.R."/>
            <person name="Grigoriev I."/>
            <person name="Riley R."/>
        </authorList>
    </citation>
    <scope>NUCLEOTIDE SEQUENCE [LARGE SCALE GENOMIC DNA]</scope>
    <source>
        <strain evidence="1 2">FBCC195</strain>
    </source>
</reference>
<comment type="caution">
    <text evidence="1">The sequence shown here is derived from an EMBL/GenBank/DDBJ whole genome shotgun (WGS) entry which is preliminary data.</text>
</comment>
<keyword evidence="2" id="KW-1185">Reference proteome</keyword>
<dbReference type="Proteomes" id="UP000186601">
    <property type="component" value="Unassembled WGS sequence"/>
</dbReference>
<evidence type="ECO:0000313" key="2">
    <source>
        <dbReference type="Proteomes" id="UP000186601"/>
    </source>
</evidence>